<dbReference type="Gene3D" id="3.40.50.620">
    <property type="entry name" value="HUPs"/>
    <property type="match status" value="1"/>
</dbReference>
<comment type="caution">
    <text evidence="3">The sequence shown here is derived from an EMBL/GenBank/DDBJ whole genome shotgun (WGS) entry which is preliminary data.</text>
</comment>
<accession>A0A1X4NI37</accession>
<evidence type="ECO:0000256" key="1">
    <source>
        <dbReference type="ARBA" id="ARBA00008791"/>
    </source>
</evidence>
<comment type="similarity">
    <text evidence="1">Belongs to the universal stress protein A family.</text>
</comment>
<gene>
    <name evidence="3" type="ORF">MGEO_15275</name>
</gene>
<evidence type="ECO:0000313" key="3">
    <source>
        <dbReference type="EMBL" id="OSQ47836.1"/>
    </source>
</evidence>
<keyword evidence="4" id="KW-1185">Reference proteome</keyword>
<dbReference type="InterPro" id="IPR006016">
    <property type="entry name" value="UspA"/>
</dbReference>
<dbReference type="PANTHER" id="PTHR46268">
    <property type="entry name" value="STRESS RESPONSE PROTEIN NHAX"/>
    <property type="match status" value="1"/>
</dbReference>
<reference evidence="3 4" key="1">
    <citation type="submission" date="2014-03" db="EMBL/GenBank/DDBJ databases">
        <title>The draft genome sequence of Marivita geojedonensis KCTC 23882.</title>
        <authorList>
            <person name="Lai Q."/>
            <person name="Shao Z."/>
        </authorList>
    </citation>
    <scope>NUCLEOTIDE SEQUENCE [LARGE SCALE GENOMIC DNA]</scope>
    <source>
        <strain evidence="3 4">DPG-138</strain>
    </source>
</reference>
<proteinExistence type="inferred from homology"/>
<protein>
    <recommendedName>
        <fullName evidence="2">UspA domain-containing protein</fullName>
    </recommendedName>
</protein>
<dbReference type="SUPFAM" id="SSF52402">
    <property type="entry name" value="Adenine nucleotide alpha hydrolases-like"/>
    <property type="match status" value="1"/>
</dbReference>
<evidence type="ECO:0000313" key="4">
    <source>
        <dbReference type="Proteomes" id="UP000193926"/>
    </source>
</evidence>
<organism evidence="3 4">
    <name type="scientific">Marivita geojedonensis</name>
    <dbReference type="NCBI Taxonomy" id="1123756"/>
    <lineage>
        <taxon>Bacteria</taxon>
        <taxon>Pseudomonadati</taxon>
        <taxon>Pseudomonadota</taxon>
        <taxon>Alphaproteobacteria</taxon>
        <taxon>Rhodobacterales</taxon>
        <taxon>Roseobacteraceae</taxon>
        <taxon>Marivita</taxon>
    </lineage>
</organism>
<dbReference type="Proteomes" id="UP000193926">
    <property type="component" value="Unassembled WGS sequence"/>
</dbReference>
<dbReference type="CDD" id="cd00293">
    <property type="entry name" value="USP-like"/>
    <property type="match status" value="1"/>
</dbReference>
<evidence type="ECO:0000259" key="2">
    <source>
        <dbReference type="Pfam" id="PF00582"/>
    </source>
</evidence>
<feature type="domain" description="UspA" evidence="2">
    <location>
        <begin position="1"/>
        <end position="141"/>
    </location>
</feature>
<dbReference type="AlphaFoldDB" id="A0A1X4NI37"/>
<dbReference type="PRINTS" id="PR01438">
    <property type="entry name" value="UNVRSLSTRESS"/>
</dbReference>
<name>A0A1X4NI37_9RHOB</name>
<dbReference type="RefSeq" id="WP_085639746.1">
    <property type="nucleotide sequence ID" value="NZ_JFKC01000018.1"/>
</dbReference>
<dbReference type="InterPro" id="IPR014729">
    <property type="entry name" value="Rossmann-like_a/b/a_fold"/>
</dbReference>
<dbReference type="PANTHER" id="PTHR46268:SF6">
    <property type="entry name" value="UNIVERSAL STRESS PROTEIN UP12"/>
    <property type="match status" value="1"/>
</dbReference>
<dbReference type="InterPro" id="IPR006015">
    <property type="entry name" value="Universal_stress_UspA"/>
</dbReference>
<dbReference type="Pfam" id="PF00582">
    <property type="entry name" value="Usp"/>
    <property type="match status" value="1"/>
</dbReference>
<dbReference type="EMBL" id="JFKC01000018">
    <property type="protein sequence ID" value="OSQ47836.1"/>
    <property type="molecule type" value="Genomic_DNA"/>
</dbReference>
<dbReference type="STRING" id="1123756.MGEO_15275"/>
<dbReference type="OrthoDB" id="9792500at2"/>
<sequence length="141" mass="15128">MFDNVLLPIDLNHQASWEKALPMGLKLSGTNGTLHLLGIVHDLGAAAIASYLPDGFEERALQKMKADLDAFIAEKLPAGAKAEAHVGHGHVPEHILSAARDLGADVIVMASHPPDELMTFLVGSHADRVVRHADRPVLVVR</sequence>